<proteinExistence type="predicted"/>
<dbReference type="AlphaFoldDB" id="W9CR51"/>
<evidence type="ECO:0000256" key="1">
    <source>
        <dbReference type="SAM" id="Phobius"/>
    </source>
</evidence>
<name>W9CR51_SCLBF</name>
<organism evidence="2 3">
    <name type="scientific">Sclerotinia borealis (strain F-4128)</name>
    <dbReference type="NCBI Taxonomy" id="1432307"/>
    <lineage>
        <taxon>Eukaryota</taxon>
        <taxon>Fungi</taxon>
        <taxon>Dikarya</taxon>
        <taxon>Ascomycota</taxon>
        <taxon>Pezizomycotina</taxon>
        <taxon>Leotiomycetes</taxon>
        <taxon>Helotiales</taxon>
        <taxon>Sclerotiniaceae</taxon>
        <taxon>Sclerotinia</taxon>
    </lineage>
</organism>
<dbReference type="EMBL" id="AYSA01000039">
    <property type="protein sequence ID" value="ESZ98568.1"/>
    <property type="molecule type" value="Genomic_DNA"/>
</dbReference>
<protein>
    <submittedName>
        <fullName evidence="2">Uncharacterized protein</fullName>
    </submittedName>
</protein>
<keyword evidence="1" id="KW-0812">Transmembrane</keyword>
<evidence type="ECO:0000313" key="2">
    <source>
        <dbReference type="EMBL" id="ESZ98568.1"/>
    </source>
</evidence>
<keyword evidence="1" id="KW-1133">Transmembrane helix</keyword>
<feature type="transmembrane region" description="Helical" evidence="1">
    <location>
        <begin position="51"/>
        <end position="71"/>
    </location>
</feature>
<dbReference type="STRING" id="1432307.W9CR51"/>
<sequence>MNVVVIAKAGQNFRQLACIRSRSEHELRFATRFQYEEWAAKTNRLDNPFPFILTCLVLGFTFVPSIGYDAANNTISKRRFDNELEIKQPHLVFDITDLKQIRYCFLLMGSFAWRFLDQQNTPRMTPLSASVFFTGGHHARKGVEATLYQNYDPFLDEIEVVDAYTLNAVWPEVEWMVLVGQVYDLVSNHPQANQYQSPAPVARPLSLQSQALTKFFNTISLGRLADFPRALKRVSQLYYFSSAAISMARAHPPCLVFPISREILGKALENMSEIDLSPFYDLTPKRLLHVLEKVMRSKNRLHVTSLSLSGNRLIDYKVLTTILNAFPNLKALHLLDTPRITFAKKMELLRETKVSEYHDSELYSLPFMSTIDSSRYDGVKYPHFLVTQVIYVIRRSPETSHLEEAYKAGLYGLNLQEVNLTLPSMVNGLANFIRVTSMPGTNRKHMSHGMRILAKSMAMSEIDGEMKIAPISNALFEFNLTSEDEGDKAEERTKNHRQTPRLLNVGKWNLMVICQSYKPDLTAVEEKFHQKYAFIRAESYAETYPNTNRGKKRKASVAFEEEKEPRLAVADIDEFLQMAAIGEEKKTMMQQARASWEKCTGSLDLQMCSKAEVMEVVKEAKLYVMMQDEEGKLSLRVFE</sequence>
<comment type="caution">
    <text evidence="2">The sequence shown here is derived from an EMBL/GenBank/DDBJ whole genome shotgun (WGS) entry which is preliminary data.</text>
</comment>
<dbReference type="HOGENOM" id="CLU_403934_0_0_1"/>
<accession>W9CR51</accession>
<keyword evidence="1" id="KW-0472">Membrane</keyword>
<reference evidence="2 3" key="1">
    <citation type="journal article" date="2014" name="Genome Announc.">
        <title>Draft genome sequence of Sclerotinia borealis, a psychrophilic plant pathogenic fungus.</title>
        <authorList>
            <person name="Mardanov A.V."/>
            <person name="Beletsky A.V."/>
            <person name="Kadnikov V.V."/>
            <person name="Ignatov A.N."/>
            <person name="Ravin N.V."/>
        </authorList>
    </citation>
    <scope>NUCLEOTIDE SEQUENCE [LARGE SCALE GENOMIC DNA]</scope>
    <source>
        <strain evidence="3">F-4157</strain>
    </source>
</reference>
<gene>
    <name evidence="2" type="ORF">SBOR_1018</name>
</gene>
<evidence type="ECO:0000313" key="3">
    <source>
        <dbReference type="Proteomes" id="UP000019487"/>
    </source>
</evidence>
<keyword evidence="3" id="KW-1185">Reference proteome</keyword>
<dbReference type="Proteomes" id="UP000019487">
    <property type="component" value="Unassembled WGS sequence"/>
</dbReference>
<dbReference type="OrthoDB" id="3535050at2759"/>